<sequence length="235" mass="25780">MLDDNHLKISEITLEDNEGGAQLTAAITKQLNALNDANFDDKQRITLSDDAWLALDFRQLNLQLVVKQSALGTVLRERASDIGASSVDEISSTLAYNLGVYDNRTKASEGFTSSYLSLNNVTSLREHHVEVNGSVYGIGSSNQDSTLYKLMYERDFAGRRFAAGMLDSWNLQSLGPVTTINSSKIYGMSYGSRANSTVFDNSQSLTPIVAFFPSAGEVHLSRDGRLLSVQNFLYG</sequence>
<dbReference type="EMBL" id="CABEEZ010000014">
    <property type="protein sequence ID" value="VTR17048.1"/>
    <property type="molecule type" value="Genomic_DNA"/>
</dbReference>
<name>A0A4V6KKG1_SERFO</name>
<reference evidence="1" key="1">
    <citation type="submission" date="2019-05" db="EMBL/GenBank/DDBJ databases">
        <authorList>
            <consortium name="Pathogen Informatics"/>
        </authorList>
    </citation>
    <scope>NUCLEOTIDE SEQUENCE [LARGE SCALE GENOMIC DNA]</scope>
    <source>
        <strain evidence="1">NCTC12965</strain>
    </source>
</reference>
<evidence type="ECO:0008006" key="2">
    <source>
        <dbReference type="Google" id="ProtNLM"/>
    </source>
</evidence>
<organism evidence="1">
    <name type="scientific">Serratia fonticola</name>
    <dbReference type="NCBI Taxonomy" id="47917"/>
    <lineage>
        <taxon>Bacteria</taxon>
        <taxon>Pseudomonadati</taxon>
        <taxon>Pseudomonadota</taxon>
        <taxon>Gammaproteobacteria</taxon>
        <taxon>Enterobacterales</taxon>
        <taxon>Yersiniaceae</taxon>
        <taxon>Serratia</taxon>
    </lineage>
</organism>
<proteinExistence type="predicted"/>
<gene>
    <name evidence="1" type="ORF">NCTC12965_00336</name>
</gene>
<accession>A0A4V6KKG1</accession>
<dbReference type="AlphaFoldDB" id="A0A4V6KKG1"/>
<protein>
    <recommendedName>
        <fullName evidence="2">Fimbrial outer membrane usher protein TcfC</fullName>
    </recommendedName>
</protein>
<evidence type="ECO:0000313" key="1">
    <source>
        <dbReference type="EMBL" id="VTR17048.1"/>
    </source>
</evidence>